<dbReference type="AlphaFoldDB" id="A0A9W7EDE5"/>
<keyword evidence="6 8" id="KW-0862">Zinc</keyword>
<evidence type="ECO:0000256" key="8">
    <source>
        <dbReference type="PROSITE-ProRule" id="PRU00723"/>
    </source>
</evidence>
<keyword evidence="12" id="KW-1185">Reference proteome</keyword>
<evidence type="ECO:0000256" key="3">
    <source>
        <dbReference type="ARBA" id="ARBA00022723"/>
    </source>
</evidence>
<name>A0A9W7EDE5_9STRA</name>
<accession>A0A9W7EDE5</accession>
<dbReference type="SMART" id="SM00356">
    <property type="entry name" value="ZnF_C3H1"/>
    <property type="match status" value="1"/>
</dbReference>
<keyword evidence="1" id="KW-0698">rRNA processing</keyword>
<feature type="compositionally biased region" description="Polar residues" evidence="9">
    <location>
        <begin position="176"/>
        <end position="187"/>
    </location>
</feature>
<evidence type="ECO:0000256" key="5">
    <source>
        <dbReference type="ARBA" id="ARBA00022801"/>
    </source>
</evidence>
<keyword evidence="2" id="KW-0540">Nuclease</keyword>
<dbReference type="PROSITE" id="PS50103">
    <property type="entry name" value="ZF_C3H1"/>
    <property type="match status" value="1"/>
</dbReference>
<dbReference type="PANTHER" id="PTHR12801">
    <property type="entry name" value="RNA EXONUCLEASE REXO1 / RECO3 FAMILY MEMBER-RELATED"/>
    <property type="match status" value="1"/>
</dbReference>
<evidence type="ECO:0000313" key="12">
    <source>
        <dbReference type="Proteomes" id="UP001165122"/>
    </source>
</evidence>
<feature type="compositionally biased region" description="Low complexity" evidence="9">
    <location>
        <begin position="188"/>
        <end position="214"/>
    </location>
</feature>
<feature type="compositionally biased region" description="Basic and acidic residues" evidence="9">
    <location>
        <begin position="125"/>
        <end position="142"/>
    </location>
</feature>
<dbReference type="InterPro" id="IPR036397">
    <property type="entry name" value="RNaseH_sf"/>
</dbReference>
<evidence type="ECO:0000259" key="10">
    <source>
        <dbReference type="PROSITE" id="PS50103"/>
    </source>
</evidence>
<evidence type="ECO:0000256" key="4">
    <source>
        <dbReference type="ARBA" id="ARBA00022771"/>
    </source>
</evidence>
<feature type="compositionally biased region" description="Basic and acidic residues" evidence="9">
    <location>
        <begin position="32"/>
        <end position="43"/>
    </location>
</feature>
<feature type="compositionally biased region" description="Basic and acidic residues" evidence="9">
    <location>
        <begin position="83"/>
        <end position="97"/>
    </location>
</feature>
<comment type="function">
    <text evidence="7">Exoribonuclease involved in ribosome biosynthesis. Involved in the processing of ITS1, the internal transcribed spacer localized between the 18S and 5.8S rRNAs.</text>
</comment>
<reference evidence="12" key="1">
    <citation type="journal article" date="2023" name="Commun. Biol.">
        <title>Genome analysis of Parmales, the sister group of diatoms, reveals the evolutionary specialization of diatoms from phago-mixotrophs to photoautotrophs.</title>
        <authorList>
            <person name="Ban H."/>
            <person name="Sato S."/>
            <person name="Yoshikawa S."/>
            <person name="Yamada K."/>
            <person name="Nakamura Y."/>
            <person name="Ichinomiya M."/>
            <person name="Sato N."/>
            <person name="Blanc-Mathieu R."/>
            <person name="Endo H."/>
            <person name="Kuwata A."/>
            <person name="Ogata H."/>
        </authorList>
    </citation>
    <scope>NUCLEOTIDE SEQUENCE [LARGE SCALE GENOMIC DNA]</scope>
    <source>
        <strain evidence="12">NIES 3700</strain>
    </source>
</reference>
<comment type="caution">
    <text evidence="11">The sequence shown here is derived from an EMBL/GenBank/DDBJ whole genome shotgun (WGS) entry which is preliminary data.</text>
</comment>
<keyword evidence="5" id="KW-0378">Hydrolase</keyword>
<dbReference type="InterPro" id="IPR012337">
    <property type="entry name" value="RNaseH-like_sf"/>
</dbReference>
<dbReference type="Pfam" id="PF00642">
    <property type="entry name" value="zf-CCCH"/>
    <property type="match status" value="1"/>
</dbReference>
<feature type="zinc finger region" description="C3H1-type" evidence="8">
    <location>
        <begin position="14"/>
        <end position="41"/>
    </location>
</feature>
<evidence type="ECO:0000256" key="7">
    <source>
        <dbReference type="ARBA" id="ARBA00025599"/>
    </source>
</evidence>
<dbReference type="Gene3D" id="3.30.420.10">
    <property type="entry name" value="Ribonuclease H-like superfamily/Ribonuclease H"/>
    <property type="match status" value="1"/>
</dbReference>
<evidence type="ECO:0000256" key="9">
    <source>
        <dbReference type="SAM" id="MobiDB-lite"/>
    </source>
</evidence>
<organism evidence="11 12">
    <name type="scientific">Triparma laevis f. longispina</name>
    <dbReference type="NCBI Taxonomy" id="1714387"/>
    <lineage>
        <taxon>Eukaryota</taxon>
        <taxon>Sar</taxon>
        <taxon>Stramenopiles</taxon>
        <taxon>Ochrophyta</taxon>
        <taxon>Bolidophyceae</taxon>
        <taxon>Parmales</taxon>
        <taxon>Triparmaceae</taxon>
        <taxon>Triparma</taxon>
    </lineage>
</organism>
<evidence type="ECO:0000256" key="1">
    <source>
        <dbReference type="ARBA" id="ARBA00022552"/>
    </source>
</evidence>
<dbReference type="SMART" id="SM00479">
    <property type="entry name" value="EXOIII"/>
    <property type="match status" value="1"/>
</dbReference>
<evidence type="ECO:0000256" key="6">
    <source>
        <dbReference type="ARBA" id="ARBA00022833"/>
    </source>
</evidence>
<dbReference type="InterPro" id="IPR000571">
    <property type="entry name" value="Znf_CCCH"/>
</dbReference>
<dbReference type="InterPro" id="IPR036855">
    <property type="entry name" value="Znf_CCCH_sf"/>
</dbReference>
<dbReference type="OrthoDB" id="16516at2759"/>
<feature type="domain" description="C3H1-type" evidence="10">
    <location>
        <begin position="14"/>
        <end position="41"/>
    </location>
</feature>
<dbReference type="GO" id="GO:0008270">
    <property type="term" value="F:zinc ion binding"/>
    <property type="evidence" value="ECO:0007669"/>
    <property type="project" value="UniProtKB-KW"/>
</dbReference>
<gene>
    <name evidence="11" type="ORF">TrLO_g7297</name>
</gene>
<proteinExistence type="predicted"/>
<dbReference type="GO" id="GO:0004527">
    <property type="term" value="F:exonuclease activity"/>
    <property type="evidence" value="ECO:0007669"/>
    <property type="project" value="InterPro"/>
</dbReference>
<dbReference type="Gene3D" id="4.10.1000.10">
    <property type="entry name" value="Zinc finger, CCCH-type"/>
    <property type="match status" value="1"/>
</dbReference>
<dbReference type="InterPro" id="IPR047021">
    <property type="entry name" value="REXO1/3/4-like"/>
</dbReference>
<dbReference type="GO" id="GO:0003676">
    <property type="term" value="F:nucleic acid binding"/>
    <property type="evidence" value="ECO:0007669"/>
    <property type="project" value="InterPro"/>
</dbReference>
<feature type="region of interest" description="Disordered" evidence="9">
    <location>
        <begin position="32"/>
        <end position="245"/>
    </location>
</feature>
<feature type="compositionally biased region" description="Pro residues" evidence="9">
    <location>
        <begin position="215"/>
        <end position="241"/>
    </location>
</feature>
<dbReference type="EMBL" id="BRXW01000686">
    <property type="protein sequence ID" value="GMH73955.1"/>
    <property type="molecule type" value="Genomic_DNA"/>
</dbReference>
<dbReference type="GO" id="GO:0006364">
    <property type="term" value="P:rRNA processing"/>
    <property type="evidence" value="ECO:0007669"/>
    <property type="project" value="UniProtKB-KW"/>
</dbReference>
<feature type="compositionally biased region" description="Low complexity" evidence="9">
    <location>
        <begin position="51"/>
        <end position="60"/>
    </location>
</feature>
<dbReference type="InterPro" id="IPR013520">
    <property type="entry name" value="Ribonucl_H"/>
</dbReference>
<keyword evidence="4 8" id="KW-0863">Zinc-finger</keyword>
<dbReference type="GO" id="GO:0005634">
    <property type="term" value="C:nucleus"/>
    <property type="evidence" value="ECO:0007669"/>
    <property type="project" value="TreeGrafter"/>
</dbReference>
<dbReference type="SUPFAM" id="SSF53098">
    <property type="entry name" value="Ribonuclease H-like"/>
    <property type="match status" value="1"/>
</dbReference>
<keyword evidence="3 8" id="KW-0479">Metal-binding</keyword>
<dbReference type="Proteomes" id="UP001165122">
    <property type="component" value="Unassembled WGS sequence"/>
</dbReference>
<evidence type="ECO:0000313" key="11">
    <source>
        <dbReference type="EMBL" id="GMH73955.1"/>
    </source>
</evidence>
<sequence>MPPKKYVLHKTTDGTGKSPCAFFARGECRNGDGCKFSHGEPKPSKVCPPADSDSSSIVSSESEDEQIVYTPTPPAVQKKKEPKAKQNKKEAKAKKELTPPPSSESDDESDTDTAQLAVLQKKIAAKKEKKEKEKARGKEKKPAAQKPAQPVSQKRKKEPTQPAKEKKQKQKKPSDDSTPTSALSSLFSTSMFPVSSFSTTPSTPPSSATKQPASKPSPTPTKSPKPSSPTPPAAPAPPLPFKPKTDVAKDWHSLVLKTREHPRFNGCLNTLKDVGEGWFKPTPYSELPSNDPRFNSGAMPKMIAMDCEMVETKDPLTGEIDSKSLSRLSVIDGLNPENVLIDTLVKPYWPVSDYRTRINGITKESLEGVEFTLRHAQKFMSDLCSSETVVAGHAIHNDLISLKMEHFRVVDSSFLFKVEGESSAPPSLKDSVKCILNKEMPKTHDSVNDARQAMALIQDFKDEGNKQTKNIIRSAKGGNDTNGPDTLFVHHIPSGTVSEKIKKMFINHTSVHPKKLGSLETTPNGYGKLIVYFSTPELAKTVFEGFKGNVKEDKGGREQKQVFMKSGEYVFVRRNGPTKGRKGGEKGE</sequence>
<dbReference type="PANTHER" id="PTHR12801:SF45">
    <property type="entry name" value="RNA EXONUCLEASE 4"/>
    <property type="match status" value="1"/>
</dbReference>
<protein>
    <recommendedName>
        <fullName evidence="10">C3H1-type domain-containing protein</fullName>
    </recommendedName>
</protein>
<evidence type="ECO:0000256" key="2">
    <source>
        <dbReference type="ARBA" id="ARBA00022722"/>
    </source>
</evidence>
<dbReference type="SUPFAM" id="SSF90229">
    <property type="entry name" value="CCCH zinc finger"/>
    <property type="match status" value="1"/>
</dbReference>